<proteinExistence type="inferred from homology"/>
<accession>A0A1G4M957</accession>
<evidence type="ECO:0000256" key="1">
    <source>
        <dbReference type="ARBA" id="ARBA00005724"/>
    </source>
</evidence>
<dbReference type="EMBL" id="LT598485">
    <property type="protein sequence ID" value="SCW00403.1"/>
    <property type="molecule type" value="Genomic_DNA"/>
</dbReference>
<dbReference type="InterPro" id="IPR019451">
    <property type="entry name" value="Rtp1_C1"/>
</dbReference>
<dbReference type="OrthoDB" id="39591at2759"/>
<dbReference type="AlphaFoldDB" id="A0A1G4M957"/>
<feature type="compositionally biased region" description="Acidic residues" evidence="2">
    <location>
        <begin position="609"/>
        <end position="622"/>
    </location>
</feature>
<dbReference type="SUPFAM" id="SSF48371">
    <property type="entry name" value="ARM repeat"/>
    <property type="match status" value="1"/>
</dbReference>
<evidence type="ECO:0000313" key="5">
    <source>
        <dbReference type="Proteomes" id="UP000190831"/>
    </source>
</evidence>
<feature type="region of interest" description="Disordered" evidence="2">
    <location>
        <begin position="604"/>
        <end position="625"/>
    </location>
</feature>
<evidence type="ECO:0000313" key="4">
    <source>
        <dbReference type="EMBL" id="SCW00403.1"/>
    </source>
</evidence>
<dbReference type="GO" id="GO:0009306">
    <property type="term" value="P:protein secretion"/>
    <property type="evidence" value="ECO:0007669"/>
    <property type="project" value="TreeGrafter"/>
</dbReference>
<dbReference type="InterPro" id="IPR039600">
    <property type="entry name" value="TANGO6/Rtp1"/>
</dbReference>
<keyword evidence="5" id="KW-1185">Reference proteome</keyword>
<reference evidence="4 5" key="1">
    <citation type="submission" date="2016-03" db="EMBL/GenBank/DDBJ databases">
        <authorList>
            <person name="Devillers H."/>
        </authorList>
    </citation>
    <scope>NUCLEOTIDE SEQUENCE [LARGE SCALE GENOMIC DNA]</scope>
    <source>
        <strain evidence="4">CBS 6772</strain>
    </source>
</reference>
<evidence type="ECO:0000256" key="2">
    <source>
        <dbReference type="SAM" id="MobiDB-lite"/>
    </source>
</evidence>
<protein>
    <submittedName>
        <fullName evidence="4">LAFE_0C03422g1_1</fullName>
    </submittedName>
</protein>
<evidence type="ECO:0000259" key="3">
    <source>
        <dbReference type="Pfam" id="PF10363"/>
    </source>
</evidence>
<organism evidence="4 5">
    <name type="scientific">Lachancea fermentati</name>
    <name type="common">Zygosaccharomyces fermentati</name>
    <dbReference type="NCBI Taxonomy" id="4955"/>
    <lineage>
        <taxon>Eukaryota</taxon>
        <taxon>Fungi</taxon>
        <taxon>Dikarya</taxon>
        <taxon>Ascomycota</taxon>
        <taxon>Saccharomycotina</taxon>
        <taxon>Saccharomycetes</taxon>
        <taxon>Saccharomycetales</taxon>
        <taxon>Saccharomycetaceae</taxon>
        <taxon>Lachancea</taxon>
    </lineage>
</organism>
<dbReference type="Pfam" id="PF10363">
    <property type="entry name" value="RTP1_C1"/>
    <property type="match status" value="1"/>
</dbReference>
<dbReference type="PANTHER" id="PTHR20959">
    <property type="entry name" value="TRANSPORT AND GOLGI ORGANIZATION PROTEIN 6 FAMILY MEMBER"/>
    <property type="match status" value="1"/>
</dbReference>
<name>A0A1G4M957_LACFM</name>
<feature type="domain" description="RNA polymerase II assembly factor Rtp1 C-terminal" evidence="3">
    <location>
        <begin position="712"/>
        <end position="821"/>
    </location>
</feature>
<gene>
    <name evidence="4" type="ORF">LAFE_0C03422G</name>
</gene>
<dbReference type="PANTHER" id="PTHR20959:SF1">
    <property type="entry name" value="TRANSPORT AND GOLGI ORGANIZATION PROTEIN 6 HOMOLOG"/>
    <property type="match status" value="1"/>
</dbReference>
<comment type="similarity">
    <text evidence="1">Belongs to the Tango6 family.</text>
</comment>
<dbReference type="InterPro" id="IPR016024">
    <property type="entry name" value="ARM-type_fold"/>
</dbReference>
<dbReference type="Proteomes" id="UP000190831">
    <property type="component" value="Chromosome C"/>
</dbReference>
<sequence length="981" mass="112427">MSGKLKSLDEVLKREPQFDNNTLLDRFFKRFHKQIASQISDDSNQSIYAELGCVDNAEFASLCMNHLEELNKIVLQTGSIKKDGQYLLPISLHDMKDFDLLVNLIVVHGIYANLPKGFGIPLEQRKMGRFRDQDKRFIIAKEHIPNSNTLQYICFALYNIFISNPIKENVISELLLKGTGYTDLLTGLIALLFQQSSQHEIFSKMIDNLESFQSTYELLSLYSLLVHSTEMSDMRTYVLEKLSTLPIRRNDGVISVIEFIVGIREEEEINVEKLRRVNQLLVARPKTLKSTEYFSKLFDQIYDGMVNLNRPIMITCLNSLVTEFFFKNRRIVKDFLFKKIYRILYNEQLVDISSKELNDTINVVISLSKNTSLEVVQEFTSGGAQNFYLNLWIYAMYLKKNQRFQPGISPKDQNTGSYYRVIIGLIKTFIVLTSNYHALDDIVLQIVNFDHESWGYGIDLETQLPYVKLLDDNKVLEDLKVTPLNDEIKLQRIQEVFLDIDLAVNCFNELLKMLNEPDVIKDLFLSVMNRWVRATGNSMKKEDTLNENVQNSLLVLVDLKLLEKMNEHFKDDIIRKPQDVLLLVDELLDFCGEDAIDDKYNSIAGATQDSDDEDDETEDPAVNEESFLVQPESSNTFITLLKLLSAVLSSTKPEELIGSKTILESITNTLSRYDRNESCQSLKTNIGKILARDFVLNTQEDGDKLKTQKFLLQKAMANLNDSSVPIRAHGLYELRSLIEQKSPLLETELVLNLHIKQLHEQDPFIYLNAIKGLVSLCQVQPEKSMEFLLDFYRNENRKHCLDDLLRVGEVLMNYIMDSGELFSGKSADALVGVCLEKVQQVETTDDRLRMSAMSLLSMCLRINAKGVRKHITDLLDCAFGILRLEMNDEDSSSSNQKNPKLMRRSAVHLIYDLIQSTGLSALPQQYSGSKLVSLINYAKENDRDYLTCEQIDALLALIRSDLKEQLQISDIPNEVVQSLKL</sequence>
<dbReference type="OMA" id="KRAYGAP"/>